<dbReference type="GO" id="GO:0004523">
    <property type="term" value="F:RNA-DNA hybrid ribonuclease activity"/>
    <property type="evidence" value="ECO:0007669"/>
    <property type="project" value="InterPro"/>
</dbReference>
<proteinExistence type="predicted"/>
<dbReference type="EMBL" id="KE344236">
    <property type="protein sequence ID" value="EXB55380.1"/>
    <property type="molecule type" value="Genomic_DNA"/>
</dbReference>
<keyword evidence="3" id="KW-1185">Reference proteome</keyword>
<dbReference type="InterPro" id="IPR002156">
    <property type="entry name" value="RNaseH_domain"/>
</dbReference>
<evidence type="ECO:0000259" key="1">
    <source>
        <dbReference type="Pfam" id="PF13456"/>
    </source>
</evidence>
<accession>W9R643</accession>
<reference evidence="3" key="1">
    <citation type="submission" date="2013-01" db="EMBL/GenBank/DDBJ databases">
        <title>Draft Genome Sequence of a Mulberry Tree, Morus notabilis C.K. Schneid.</title>
        <authorList>
            <person name="He N."/>
            <person name="Zhao S."/>
        </authorList>
    </citation>
    <scope>NUCLEOTIDE SEQUENCE</scope>
</reference>
<evidence type="ECO:0000313" key="3">
    <source>
        <dbReference type="Proteomes" id="UP000030645"/>
    </source>
</evidence>
<dbReference type="Proteomes" id="UP000030645">
    <property type="component" value="Unassembled WGS sequence"/>
</dbReference>
<dbReference type="GO" id="GO:0003676">
    <property type="term" value="F:nucleic acid binding"/>
    <property type="evidence" value="ECO:0007669"/>
    <property type="project" value="InterPro"/>
</dbReference>
<organism evidence="2 3">
    <name type="scientific">Morus notabilis</name>
    <dbReference type="NCBI Taxonomy" id="981085"/>
    <lineage>
        <taxon>Eukaryota</taxon>
        <taxon>Viridiplantae</taxon>
        <taxon>Streptophyta</taxon>
        <taxon>Embryophyta</taxon>
        <taxon>Tracheophyta</taxon>
        <taxon>Spermatophyta</taxon>
        <taxon>Magnoliopsida</taxon>
        <taxon>eudicotyledons</taxon>
        <taxon>Gunneridae</taxon>
        <taxon>Pentapetalae</taxon>
        <taxon>rosids</taxon>
        <taxon>fabids</taxon>
        <taxon>Rosales</taxon>
        <taxon>Moraceae</taxon>
        <taxon>Moreae</taxon>
        <taxon>Morus</taxon>
    </lineage>
</organism>
<feature type="domain" description="RNase H type-1" evidence="1">
    <location>
        <begin position="20"/>
        <end position="69"/>
    </location>
</feature>
<name>W9R643_9ROSA</name>
<protein>
    <recommendedName>
        <fullName evidence="1">RNase H type-1 domain-containing protein</fullName>
    </recommendedName>
</protein>
<dbReference type="Pfam" id="PF13456">
    <property type="entry name" value="RVT_3"/>
    <property type="match status" value="1"/>
</dbReference>
<gene>
    <name evidence="2" type="ORF">L484_016747</name>
</gene>
<dbReference type="AlphaFoldDB" id="W9R643"/>
<sequence>MIRIYQLNARTSVLSFVDYVGIGIVARDSVGIVLAAASTKFPGRISPHIAEWIAIREGTMLARNLGFEN</sequence>
<evidence type="ECO:0000313" key="2">
    <source>
        <dbReference type="EMBL" id="EXB55380.1"/>
    </source>
</evidence>